<reference evidence="2 3" key="1">
    <citation type="journal article" date="2021" name="Mar. Drugs">
        <title>Genome Reduction and Secondary Metabolism of the Marine Sponge-Associated Cyanobacterium Leptothoe.</title>
        <authorList>
            <person name="Konstantinou D."/>
            <person name="Popin R.V."/>
            <person name="Fewer D.P."/>
            <person name="Sivonen K."/>
            <person name="Gkelis S."/>
        </authorList>
    </citation>
    <scope>NUCLEOTIDE SEQUENCE [LARGE SCALE GENOMIC DNA]</scope>
    <source>
        <strain evidence="2 3">TAU-MAC 1615</strain>
    </source>
</reference>
<keyword evidence="1" id="KW-1133">Transmembrane helix</keyword>
<evidence type="ECO:0000256" key="1">
    <source>
        <dbReference type="SAM" id="Phobius"/>
    </source>
</evidence>
<evidence type="ECO:0000313" key="2">
    <source>
        <dbReference type="EMBL" id="MBT9312280.1"/>
    </source>
</evidence>
<dbReference type="RefSeq" id="WP_215618181.1">
    <property type="nucleotide sequence ID" value="NZ_JADOER010000007.1"/>
</dbReference>
<comment type="caution">
    <text evidence="2">The sequence shown here is derived from an EMBL/GenBank/DDBJ whole genome shotgun (WGS) entry which is preliminary data.</text>
</comment>
<feature type="transmembrane region" description="Helical" evidence="1">
    <location>
        <begin position="93"/>
        <end position="113"/>
    </location>
</feature>
<name>A0ABS5Y5M5_9CYAN</name>
<protein>
    <submittedName>
        <fullName evidence="2">Uncharacterized protein</fullName>
    </submittedName>
</protein>
<keyword evidence="1" id="KW-0812">Transmembrane</keyword>
<keyword evidence="1" id="KW-0472">Membrane</keyword>
<dbReference type="Proteomes" id="UP001196661">
    <property type="component" value="Unassembled WGS sequence"/>
</dbReference>
<sequence>MVLSRSQSKSSGKLPYDLANKVLNRLPAEYRKSFTIEQVEALHTAMVMQNALEQGGTRQIQLWQTNLGPLGLSLSLRNERQIQAQKARRQSKLVPVLCMLVAILGAGCVAGLLKFRSEYPLDGLVTSLSEQDQSPYPITLPSHKDQATCEESGSVWVDQTCVNYNYSPMF</sequence>
<gene>
    <name evidence="2" type="ORF">IXB28_08700</name>
</gene>
<organism evidence="2 3">
    <name type="scientific">Leptothoe kymatousa TAU-MAC 1615</name>
    <dbReference type="NCBI Taxonomy" id="2364775"/>
    <lineage>
        <taxon>Bacteria</taxon>
        <taxon>Bacillati</taxon>
        <taxon>Cyanobacteriota</taxon>
        <taxon>Cyanophyceae</taxon>
        <taxon>Nodosilineales</taxon>
        <taxon>Cymatolegaceae</taxon>
        <taxon>Leptothoe</taxon>
        <taxon>Leptothoe kymatousa</taxon>
    </lineage>
</organism>
<proteinExistence type="predicted"/>
<dbReference type="EMBL" id="JADOER010000007">
    <property type="protein sequence ID" value="MBT9312280.1"/>
    <property type="molecule type" value="Genomic_DNA"/>
</dbReference>
<evidence type="ECO:0000313" key="3">
    <source>
        <dbReference type="Proteomes" id="UP001196661"/>
    </source>
</evidence>
<keyword evidence="3" id="KW-1185">Reference proteome</keyword>
<accession>A0ABS5Y5M5</accession>